<dbReference type="InterPro" id="IPR058448">
    <property type="entry name" value="DUF8135"/>
</dbReference>
<evidence type="ECO:0000313" key="4">
    <source>
        <dbReference type="Proteomes" id="UP000663586"/>
    </source>
</evidence>
<feature type="domain" description="DUF8135" evidence="2">
    <location>
        <begin position="117"/>
        <end position="165"/>
    </location>
</feature>
<evidence type="ECO:0000313" key="3">
    <source>
        <dbReference type="EMBL" id="QSG01514.1"/>
    </source>
</evidence>
<proteinExistence type="predicted"/>
<organism evidence="3 4">
    <name type="scientific">Natranaeroarchaeum sulfidigenes</name>
    <dbReference type="NCBI Taxonomy" id="2784880"/>
    <lineage>
        <taxon>Archaea</taxon>
        <taxon>Methanobacteriati</taxon>
        <taxon>Methanobacteriota</taxon>
        <taxon>Stenosarchaea group</taxon>
        <taxon>Halobacteria</taxon>
        <taxon>Halobacteriales</taxon>
        <taxon>Natronoarchaeaceae</taxon>
        <taxon>Natranaeroarchaeum</taxon>
    </lineage>
</organism>
<sequence length="176" mass="19266">MAEDGSSEDLHDELQDFSDDLPDELHDPPTLRPDDESAPALESHADAGTDESPSGRQGPLEDLADKLGRRREERTEGEYDDLFVSEDVGDLDSDLVWEELETGGVTVEPKLGTEEYVVPTSSYCETCEYFSAPPEVACGHEGTEITDMVDIEHFTVRNCPKVAEDIALGEFDAGGE</sequence>
<keyword evidence="4" id="KW-1185">Reference proteome</keyword>
<dbReference type="KEGG" id="hara:AArcS_0279"/>
<accession>A0A897MLM3</accession>
<dbReference type="Proteomes" id="UP000663586">
    <property type="component" value="Chromosome"/>
</dbReference>
<feature type="region of interest" description="Disordered" evidence="1">
    <location>
        <begin position="1"/>
        <end position="82"/>
    </location>
</feature>
<reference evidence="3" key="1">
    <citation type="submission" date="2020-11" db="EMBL/GenBank/DDBJ databases">
        <title>Carbohydrate-dependent, anaerobic sulfur respiration: A novel catabolism in halophilic archaea.</title>
        <authorList>
            <person name="Sorokin D.Y."/>
            <person name="Messina E."/>
            <person name="Smedile F."/>
            <person name="La Cono V."/>
            <person name="Hallsworth J.E."/>
            <person name="Yakimov M.M."/>
        </authorList>
    </citation>
    <scope>NUCLEOTIDE SEQUENCE</scope>
    <source>
        <strain evidence="3">AArc-S</strain>
    </source>
</reference>
<evidence type="ECO:0000256" key="1">
    <source>
        <dbReference type="SAM" id="MobiDB-lite"/>
    </source>
</evidence>
<dbReference type="GeneID" id="70683665"/>
<name>A0A897MLM3_9EURY</name>
<gene>
    <name evidence="3" type="ORF">AArcS_0279</name>
</gene>
<evidence type="ECO:0000259" key="2">
    <source>
        <dbReference type="Pfam" id="PF26456"/>
    </source>
</evidence>
<feature type="compositionally biased region" description="Basic and acidic residues" evidence="1">
    <location>
        <begin position="23"/>
        <end position="35"/>
    </location>
</feature>
<dbReference type="EMBL" id="CP064786">
    <property type="protein sequence ID" value="QSG01514.1"/>
    <property type="molecule type" value="Genomic_DNA"/>
</dbReference>
<protein>
    <recommendedName>
        <fullName evidence="2">DUF8135 domain-containing protein</fullName>
    </recommendedName>
</protein>
<dbReference type="Pfam" id="PF26456">
    <property type="entry name" value="DUF8135"/>
    <property type="match status" value="1"/>
</dbReference>
<feature type="compositionally biased region" description="Basic and acidic residues" evidence="1">
    <location>
        <begin position="63"/>
        <end position="77"/>
    </location>
</feature>
<dbReference type="RefSeq" id="WP_238478637.1">
    <property type="nucleotide sequence ID" value="NZ_CP064786.1"/>
</dbReference>
<dbReference type="AlphaFoldDB" id="A0A897MLM3"/>